<dbReference type="PANTHER" id="PTHR43132">
    <property type="entry name" value="ARSENICAL RESISTANCE OPERON REPRESSOR ARSR-RELATED"/>
    <property type="match status" value="1"/>
</dbReference>
<dbReference type="EMBL" id="JAMQOL010000044">
    <property type="protein sequence ID" value="MCM4081851.1"/>
    <property type="molecule type" value="Genomic_DNA"/>
</dbReference>
<comment type="caution">
    <text evidence="5">The sequence shown here is derived from an EMBL/GenBank/DDBJ whole genome shotgun (WGS) entry which is preliminary data.</text>
</comment>
<dbReference type="SMART" id="SM00418">
    <property type="entry name" value="HTH_ARSR"/>
    <property type="match status" value="1"/>
</dbReference>
<dbReference type="RefSeq" id="WP_251801594.1">
    <property type="nucleotide sequence ID" value="NZ_JAMQOL010000044.1"/>
</dbReference>
<dbReference type="InterPro" id="IPR051011">
    <property type="entry name" value="Metal_resp_trans_reg"/>
</dbReference>
<dbReference type="InterPro" id="IPR001845">
    <property type="entry name" value="HTH_ArsR_DNA-bd_dom"/>
</dbReference>
<accession>A0ABT0Y747</accession>
<evidence type="ECO:0000256" key="1">
    <source>
        <dbReference type="ARBA" id="ARBA00023015"/>
    </source>
</evidence>
<feature type="domain" description="HTH arsR-type" evidence="4">
    <location>
        <begin position="29"/>
        <end position="124"/>
    </location>
</feature>
<evidence type="ECO:0000259" key="4">
    <source>
        <dbReference type="PROSITE" id="PS50987"/>
    </source>
</evidence>
<proteinExistence type="predicted"/>
<dbReference type="InterPro" id="IPR036388">
    <property type="entry name" value="WH-like_DNA-bd_sf"/>
</dbReference>
<keyword evidence="3" id="KW-0804">Transcription</keyword>
<dbReference type="NCBIfam" id="NF033788">
    <property type="entry name" value="HTH_metalloreg"/>
    <property type="match status" value="1"/>
</dbReference>
<evidence type="ECO:0000256" key="3">
    <source>
        <dbReference type="ARBA" id="ARBA00023163"/>
    </source>
</evidence>
<dbReference type="Gene3D" id="1.10.10.10">
    <property type="entry name" value="Winged helix-like DNA-binding domain superfamily/Winged helix DNA-binding domain"/>
    <property type="match status" value="1"/>
</dbReference>
<reference evidence="5 6" key="1">
    <citation type="submission" date="2022-06" db="EMBL/GenBank/DDBJ databases">
        <title>Actinoplanes abujensis sp. nov., isolated from Nigerian arid soil.</title>
        <authorList>
            <person name="Ding P."/>
        </authorList>
    </citation>
    <scope>NUCLEOTIDE SEQUENCE [LARGE SCALE GENOMIC DNA]</scope>
    <source>
        <strain evidence="6">TRM88002</strain>
    </source>
</reference>
<dbReference type="Proteomes" id="UP001523216">
    <property type="component" value="Unassembled WGS sequence"/>
</dbReference>
<evidence type="ECO:0000313" key="5">
    <source>
        <dbReference type="EMBL" id="MCM4081851.1"/>
    </source>
</evidence>
<dbReference type="Pfam" id="PF01022">
    <property type="entry name" value="HTH_5"/>
    <property type="match status" value="1"/>
</dbReference>
<keyword evidence="6" id="KW-1185">Reference proteome</keyword>
<gene>
    <name evidence="5" type="ORF">LXN57_30200</name>
</gene>
<dbReference type="InterPro" id="IPR011991">
    <property type="entry name" value="ArsR-like_HTH"/>
</dbReference>
<dbReference type="InterPro" id="IPR036390">
    <property type="entry name" value="WH_DNA-bd_sf"/>
</dbReference>
<evidence type="ECO:0000313" key="6">
    <source>
        <dbReference type="Proteomes" id="UP001523216"/>
    </source>
</evidence>
<keyword evidence="1" id="KW-0805">Transcription regulation</keyword>
<sequence>MSSSEQRPATEHSHPVDPGRVAAARARLISHDDAQRLTALLRMLADPTRARIIYALDTVEELCVGDLALALQSSMDATGYGLRMLRSAGLVTTRRAGRVIYYRLAADFPEPLREHCLRRLIELTHRTDP</sequence>
<dbReference type="SUPFAM" id="SSF46785">
    <property type="entry name" value="Winged helix' DNA-binding domain"/>
    <property type="match status" value="1"/>
</dbReference>
<dbReference type="CDD" id="cd00090">
    <property type="entry name" value="HTH_ARSR"/>
    <property type="match status" value="1"/>
</dbReference>
<organism evidence="5 6">
    <name type="scientific">Paractinoplanes hotanensis</name>
    <dbReference type="NCBI Taxonomy" id="2906497"/>
    <lineage>
        <taxon>Bacteria</taxon>
        <taxon>Bacillati</taxon>
        <taxon>Actinomycetota</taxon>
        <taxon>Actinomycetes</taxon>
        <taxon>Micromonosporales</taxon>
        <taxon>Micromonosporaceae</taxon>
        <taxon>Paractinoplanes</taxon>
    </lineage>
</organism>
<evidence type="ECO:0000256" key="2">
    <source>
        <dbReference type="ARBA" id="ARBA00023125"/>
    </source>
</evidence>
<name>A0ABT0Y747_9ACTN</name>
<dbReference type="PRINTS" id="PR00778">
    <property type="entry name" value="HTHARSR"/>
</dbReference>
<dbReference type="PROSITE" id="PS50987">
    <property type="entry name" value="HTH_ARSR_2"/>
    <property type="match status" value="1"/>
</dbReference>
<protein>
    <submittedName>
        <fullName evidence="5">Metalloregulator ArsR/SmtB family transcription factor</fullName>
    </submittedName>
</protein>
<keyword evidence="2" id="KW-0238">DNA-binding</keyword>
<dbReference type="PANTHER" id="PTHR43132:SF6">
    <property type="entry name" value="HTH-TYPE TRANSCRIPTIONAL REPRESSOR CZRA"/>
    <property type="match status" value="1"/>
</dbReference>